<dbReference type="EMBL" id="BAABFA010000019">
    <property type="protein sequence ID" value="GAA4468894.1"/>
    <property type="molecule type" value="Genomic_DNA"/>
</dbReference>
<comment type="caution">
    <text evidence="3">The sequence shown here is derived from an EMBL/GenBank/DDBJ whole genome shotgun (WGS) entry which is preliminary data.</text>
</comment>
<evidence type="ECO:0000313" key="3">
    <source>
        <dbReference type="EMBL" id="GAA4468894.1"/>
    </source>
</evidence>
<accession>A0ABP8NNQ0</accession>
<dbReference type="Proteomes" id="UP001500067">
    <property type="component" value="Unassembled WGS sequence"/>
</dbReference>
<dbReference type="InterPro" id="IPR003399">
    <property type="entry name" value="Mce/MlaD"/>
</dbReference>
<feature type="transmembrane region" description="Helical" evidence="1">
    <location>
        <begin position="12"/>
        <end position="30"/>
    </location>
</feature>
<dbReference type="PANTHER" id="PTHR33371">
    <property type="entry name" value="INTERMEMBRANE PHOSPHOLIPID TRANSPORT SYSTEM BINDING PROTEIN MLAD-RELATED"/>
    <property type="match status" value="1"/>
</dbReference>
<dbReference type="InterPro" id="IPR052336">
    <property type="entry name" value="MlaD_Phospholipid_Transporter"/>
</dbReference>
<dbReference type="Pfam" id="PF02470">
    <property type="entry name" value="MlaD"/>
    <property type="match status" value="1"/>
</dbReference>
<keyword evidence="1" id="KW-1133">Transmembrane helix</keyword>
<dbReference type="PANTHER" id="PTHR33371:SF4">
    <property type="entry name" value="INTERMEMBRANE PHOSPHOLIPID TRANSPORT SYSTEM BINDING PROTEIN MLAD"/>
    <property type="match status" value="1"/>
</dbReference>
<keyword evidence="1" id="KW-0472">Membrane</keyword>
<evidence type="ECO:0000256" key="1">
    <source>
        <dbReference type="SAM" id="Phobius"/>
    </source>
</evidence>
<proteinExistence type="predicted"/>
<protein>
    <submittedName>
        <fullName evidence="3">MCE family protein</fullName>
    </submittedName>
</protein>
<dbReference type="RefSeq" id="WP_345084254.1">
    <property type="nucleotide sequence ID" value="NZ_BAABFA010000019.1"/>
</dbReference>
<feature type="domain" description="Mce/MlaD" evidence="2">
    <location>
        <begin position="42"/>
        <end position="117"/>
    </location>
</feature>
<evidence type="ECO:0000259" key="2">
    <source>
        <dbReference type="Pfam" id="PF02470"/>
    </source>
</evidence>
<evidence type="ECO:0000313" key="4">
    <source>
        <dbReference type="Proteomes" id="UP001500067"/>
    </source>
</evidence>
<organism evidence="3 4">
    <name type="scientific">Nemorincola caseinilytica</name>
    <dbReference type="NCBI Taxonomy" id="2054315"/>
    <lineage>
        <taxon>Bacteria</taxon>
        <taxon>Pseudomonadati</taxon>
        <taxon>Bacteroidota</taxon>
        <taxon>Chitinophagia</taxon>
        <taxon>Chitinophagales</taxon>
        <taxon>Chitinophagaceae</taxon>
        <taxon>Nemorincola</taxon>
    </lineage>
</organism>
<name>A0ABP8NNQ0_9BACT</name>
<keyword evidence="1" id="KW-0812">Transmembrane</keyword>
<sequence>MKATTGQKIKIGIFTISGLLILVAGIFLIGSKKNMFNDTFIIYGTFKNVGGLEIGNNIRFAGINVGTVKDIRIVADTQIRVDMLMKEEVRPFLKSDALASIGSDGLMGDKLITIVSGSDNGMKLLSGGSRIRTVDPIDLDRVISQFTHIASNAEIITGELASMAVQIRKGDGTISRLLYSDDLSESMEGTARNAEKITGSLAGIASQLQSGRGSVGQLIYTDSFSNLLTSAGTIANSAMLTIQEGASGFSENMKALQSNFLFRKYFKNKTKQPDNGLLVEDTAAYSEADEDELRTIISEAQKALDAKQKKK</sequence>
<gene>
    <name evidence="3" type="ORF">GCM10023093_27410</name>
</gene>
<keyword evidence="4" id="KW-1185">Reference proteome</keyword>
<reference evidence="4" key="1">
    <citation type="journal article" date="2019" name="Int. J. Syst. Evol. Microbiol.">
        <title>The Global Catalogue of Microorganisms (GCM) 10K type strain sequencing project: providing services to taxonomists for standard genome sequencing and annotation.</title>
        <authorList>
            <consortium name="The Broad Institute Genomics Platform"/>
            <consortium name="The Broad Institute Genome Sequencing Center for Infectious Disease"/>
            <person name="Wu L."/>
            <person name="Ma J."/>
        </authorList>
    </citation>
    <scope>NUCLEOTIDE SEQUENCE [LARGE SCALE GENOMIC DNA]</scope>
    <source>
        <strain evidence="4">JCM 32105</strain>
    </source>
</reference>